<feature type="compositionally biased region" description="Low complexity" evidence="1">
    <location>
        <begin position="211"/>
        <end position="225"/>
    </location>
</feature>
<feature type="region of interest" description="Disordered" evidence="1">
    <location>
        <begin position="451"/>
        <end position="476"/>
    </location>
</feature>
<feature type="compositionally biased region" description="Basic and acidic residues" evidence="1">
    <location>
        <begin position="130"/>
        <end position="139"/>
    </location>
</feature>
<feature type="region of interest" description="Disordered" evidence="1">
    <location>
        <begin position="644"/>
        <end position="695"/>
    </location>
</feature>
<gene>
    <name evidence="2" type="ORF">FSB_LOCUS14371</name>
    <name evidence="3" type="ORF">FSB_LOCUS28407</name>
</gene>
<feature type="compositionally biased region" description="Basic residues" evidence="1">
    <location>
        <begin position="8"/>
        <end position="41"/>
    </location>
</feature>
<dbReference type="EMBL" id="OIVN01002099">
    <property type="protein sequence ID" value="SPD00525.1"/>
    <property type="molecule type" value="Genomic_DNA"/>
</dbReference>
<accession>A0A2N9GLS8</accession>
<evidence type="ECO:0000313" key="3">
    <source>
        <dbReference type="EMBL" id="SPD00525.1"/>
    </source>
</evidence>
<name>A0A2N9GLS8_FAGSY</name>
<proteinExistence type="predicted"/>
<feature type="compositionally biased region" description="Polar residues" evidence="1">
    <location>
        <begin position="313"/>
        <end position="322"/>
    </location>
</feature>
<protein>
    <submittedName>
        <fullName evidence="3">Uncharacterized protein</fullName>
    </submittedName>
</protein>
<feature type="region of interest" description="Disordered" evidence="1">
    <location>
        <begin position="1"/>
        <end position="341"/>
    </location>
</feature>
<feature type="compositionally biased region" description="Polar residues" evidence="1">
    <location>
        <begin position="644"/>
        <end position="653"/>
    </location>
</feature>
<feature type="compositionally biased region" description="Basic and acidic residues" evidence="1">
    <location>
        <begin position="388"/>
        <end position="397"/>
    </location>
</feature>
<feature type="region of interest" description="Disordered" evidence="1">
    <location>
        <begin position="375"/>
        <end position="410"/>
    </location>
</feature>
<sequence>MGKSSSSYKKKRSKNSSQVRTRKSSKSKSRSKKYNKSKKLRRHDDSLSFSDNDDSRGSASVSCSGSQDDSRSRRARSRTRKDVKGSKKRAQRRSYSCESSEEGKKRSRGRSRQHESSKESPHVRKRIGSKRKESSEVGRKTQKKKKPRREASVSSVSRGSPCSCSSCQVGSTRNHESEFERHRGRSERKEKEKRKVEKVKSGTKRIRYRSRSGSSCSRSSENNEYWSEENKTGENNFNRLRSVITVREEENEDSVSNKDEHKEEIVYDNDDYPSCRSNDSNDGGYKRELYHQSNVASEKKMRVDNEKEEEPVISNTRTTEFTESGKDFEGQYPSSSGVGRNDVVKGKVAEVSGRVDGDDLESILRRRALENLIRFRGGLQKNANTPASKKDKNDGDVKQPSTAKSELVQIKFPKDDGAKIIHTKSPKEDDAELQVATQEVREIRVPALRRASNLNLQNDEKTPENGGNKSGSAKQEYACAPAQVAVADKPHEKVNSAISSVITRPKLGMPIARHSSFKTHTTLEQTPAEVSVADKPHEKVNSAVGSVITRPKLGTPLASHNSFKTHTTMEQTPAQVAVADKPHEKVNSAVGSVITRPKFGTPLARHNSFKTHTTLEQTPAPEEYHQANLSGSALVKSAAETAQIVSPSSNNSNEDVKNASGSAAAESSCVKSILTESGSNKPQDGTAEGSQFEQKTMTVMRGGEMVQVSYKVYIPKKVPALARRQLKR</sequence>
<dbReference type="PANTHER" id="PTHR36808">
    <property type="entry name" value="TRANSCRIPTIONAL REGULATOR ATRX-LIKE PROTEIN"/>
    <property type="match status" value="1"/>
</dbReference>
<feature type="compositionally biased region" description="Basic and acidic residues" evidence="1">
    <location>
        <begin position="173"/>
        <end position="200"/>
    </location>
</feature>
<feature type="compositionally biased region" description="Low complexity" evidence="1">
    <location>
        <begin position="152"/>
        <end position="167"/>
    </location>
</feature>
<organism evidence="3">
    <name type="scientific">Fagus sylvatica</name>
    <name type="common">Beechnut</name>
    <dbReference type="NCBI Taxonomy" id="28930"/>
    <lineage>
        <taxon>Eukaryota</taxon>
        <taxon>Viridiplantae</taxon>
        <taxon>Streptophyta</taxon>
        <taxon>Embryophyta</taxon>
        <taxon>Tracheophyta</taxon>
        <taxon>Spermatophyta</taxon>
        <taxon>Magnoliopsida</taxon>
        <taxon>eudicotyledons</taxon>
        <taxon>Gunneridae</taxon>
        <taxon>Pentapetalae</taxon>
        <taxon>rosids</taxon>
        <taxon>fabids</taxon>
        <taxon>Fagales</taxon>
        <taxon>Fagaceae</taxon>
        <taxon>Fagus</taxon>
    </lineage>
</organism>
<feature type="compositionally biased region" description="Basic and acidic residues" evidence="1">
    <location>
        <begin position="255"/>
        <end position="265"/>
    </location>
</feature>
<evidence type="ECO:0000256" key="1">
    <source>
        <dbReference type="SAM" id="MobiDB-lite"/>
    </source>
</evidence>
<dbReference type="AlphaFoldDB" id="A0A2N9GLS8"/>
<dbReference type="PANTHER" id="PTHR36808:SF1">
    <property type="entry name" value="TRANSCRIPTIONAL REGULATOR ATRX-LIKE PROTEIN"/>
    <property type="match status" value="1"/>
</dbReference>
<evidence type="ECO:0000313" key="2">
    <source>
        <dbReference type="EMBL" id="SPC86489.1"/>
    </source>
</evidence>
<dbReference type="EMBL" id="OIVN01000854">
    <property type="protein sequence ID" value="SPC86489.1"/>
    <property type="molecule type" value="Genomic_DNA"/>
</dbReference>
<feature type="compositionally biased region" description="Polar residues" evidence="1">
    <location>
        <begin position="674"/>
        <end position="695"/>
    </location>
</feature>
<feature type="compositionally biased region" description="Basic and acidic residues" evidence="1">
    <location>
        <begin position="112"/>
        <end position="122"/>
    </location>
</feature>
<feature type="compositionally biased region" description="Low complexity" evidence="1">
    <location>
        <begin position="57"/>
        <end position="67"/>
    </location>
</feature>
<reference evidence="3" key="1">
    <citation type="submission" date="2018-02" db="EMBL/GenBank/DDBJ databases">
        <authorList>
            <person name="Cohen D.B."/>
            <person name="Kent A.D."/>
        </authorList>
    </citation>
    <scope>NUCLEOTIDE SEQUENCE</scope>
</reference>
<feature type="compositionally biased region" description="Basic residues" evidence="1">
    <location>
        <begin position="201"/>
        <end position="210"/>
    </location>
</feature>